<evidence type="ECO:0000313" key="2">
    <source>
        <dbReference type="Proteomes" id="UP001419084"/>
    </source>
</evidence>
<proteinExistence type="predicted"/>
<name>A0ABQ5LZJ4_9FIRM</name>
<evidence type="ECO:0000313" key="1">
    <source>
        <dbReference type="EMBL" id="GLB28173.1"/>
    </source>
</evidence>
<dbReference type="EMBL" id="BRPJ01000002">
    <property type="protein sequence ID" value="GLB28173.1"/>
    <property type="molecule type" value="Genomic_DNA"/>
</dbReference>
<keyword evidence="2" id="KW-1185">Reference proteome</keyword>
<comment type="caution">
    <text evidence="1">The sequence shown here is derived from an EMBL/GenBank/DDBJ whole genome shotgun (WGS) entry which is preliminary data.</text>
</comment>
<organism evidence="1 2">
    <name type="scientific">Lacrimispora amygdalina</name>
    <dbReference type="NCBI Taxonomy" id="253257"/>
    <lineage>
        <taxon>Bacteria</taxon>
        <taxon>Bacillati</taxon>
        <taxon>Bacillota</taxon>
        <taxon>Clostridia</taxon>
        <taxon>Lachnospirales</taxon>
        <taxon>Lachnospiraceae</taxon>
        <taxon>Lacrimispora</taxon>
    </lineage>
</organism>
<protein>
    <submittedName>
        <fullName evidence="1">Uncharacterized protein</fullName>
    </submittedName>
</protein>
<gene>
    <name evidence="1" type="ORF">LAD12857_00960</name>
</gene>
<dbReference type="Proteomes" id="UP001419084">
    <property type="component" value="Unassembled WGS sequence"/>
</dbReference>
<sequence length="63" mass="7289">MCKPLRFMKKYQNNVGTHSKSLCLDFYTTHAGCQSAACVFDEYDFLLQVRRRDPVTEVDAQLV</sequence>
<accession>A0ABQ5LZJ4</accession>
<reference evidence="1 2" key="1">
    <citation type="journal article" date="2024" name="Int. J. Syst. Evol. Microbiol.">
        <title>Lacrimispora brassicae sp. nov. isolated from fermented cabbage, and proposal of Clostridium indicum Gundawar et al. 2019 and Clostridium methoxybenzovorans Mechichi et al. 1999 as heterotypic synonyms of Lacrimispora amygdalina (Parshina et al. 2003) Haas and Blanchard 2020 and Lacrimispora indolis (McClung and McCoy 1957) Haas and Blanchard 2020, respectively.</title>
        <authorList>
            <person name="Kobayashi H."/>
            <person name="Tanizawa Y."/>
            <person name="Sakamoto M."/>
            <person name="Ohkuma M."/>
            <person name="Tohno M."/>
        </authorList>
    </citation>
    <scope>NUCLEOTIDE SEQUENCE [LARGE SCALE GENOMIC DNA]</scope>
    <source>
        <strain evidence="1 2">DSM 12857</strain>
    </source>
</reference>